<dbReference type="EMBL" id="QWJJ01000011">
    <property type="protein sequence ID" value="RII38214.1"/>
    <property type="molecule type" value="Genomic_DNA"/>
</dbReference>
<sequence>MPDQTVTVLAGDLVASTDLTTDDLDLALDALRAAATLIETWHATPVHFTRNRGDGWQICLPGTAPGIREALALRAGLRQQGKAYETRIAIATGPAALPENGDLNRASGPAFVGAGHLLDRLSDNALDHAGGGALSATLILAGQISQGWTPAQARAILPMLAPAPPIQSDVAARNGITRQAIQQALSGAAYPALAAALSRLEQP</sequence>
<dbReference type="OrthoDB" id="7210707at2"/>
<evidence type="ECO:0000313" key="2">
    <source>
        <dbReference type="Proteomes" id="UP000265848"/>
    </source>
</evidence>
<comment type="caution">
    <text evidence="1">The sequence shown here is derived from an EMBL/GenBank/DDBJ whole genome shotgun (WGS) entry which is preliminary data.</text>
</comment>
<organism evidence="1 2">
    <name type="scientific">Pseudooceanicola sediminis</name>
    <dbReference type="NCBI Taxonomy" id="2211117"/>
    <lineage>
        <taxon>Bacteria</taxon>
        <taxon>Pseudomonadati</taxon>
        <taxon>Pseudomonadota</taxon>
        <taxon>Alphaproteobacteria</taxon>
        <taxon>Rhodobacterales</taxon>
        <taxon>Paracoccaceae</taxon>
        <taxon>Pseudooceanicola</taxon>
    </lineage>
</organism>
<dbReference type="RefSeq" id="WP_119399598.1">
    <property type="nucleotide sequence ID" value="NZ_QWJJ01000011.1"/>
</dbReference>
<proteinExistence type="predicted"/>
<evidence type="ECO:0000313" key="1">
    <source>
        <dbReference type="EMBL" id="RII38214.1"/>
    </source>
</evidence>
<name>A0A399IZ22_9RHOB</name>
<dbReference type="Proteomes" id="UP000265848">
    <property type="component" value="Unassembled WGS sequence"/>
</dbReference>
<gene>
    <name evidence="1" type="ORF">DL237_13500</name>
</gene>
<dbReference type="AlphaFoldDB" id="A0A399IZ22"/>
<protein>
    <submittedName>
        <fullName evidence="1">MarR family transcriptional regulator</fullName>
    </submittedName>
</protein>
<keyword evidence="2" id="KW-1185">Reference proteome</keyword>
<reference evidence="1 2" key="1">
    <citation type="submission" date="2018-08" db="EMBL/GenBank/DDBJ databases">
        <title>Pseudooceanicola sediminis CY03 in the family Rhodobacteracea.</title>
        <authorList>
            <person name="Zhang Y.-J."/>
        </authorList>
    </citation>
    <scope>NUCLEOTIDE SEQUENCE [LARGE SCALE GENOMIC DNA]</scope>
    <source>
        <strain evidence="1 2">CY03</strain>
    </source>
</reference>
<dbReference type="InterPro" id="IPR029787">
    <property type="entry name" value="Nucleotide_cyclase"/>
</dbReference>
<dbReference type="Gene3D" id="3.30.70.1230">
    <property type="entry name" value="Nucleotide cyclase"/>
    <property type="match status" value="1"/>
</dbReference>
<accession>A0A399IZ22</accession>